<gene>
    <name evidence="1" type="ORF">S01H1_17577</name>
</gene>
<name>X0RWL1_9ZZZZ</name>
<protein>
    <submittedName>
        <fullName evidence="1">Uncharacterized protein</fullName>
    </submittedName>
</protein>
<reference evidence="1" key="1">
    <citation type="journal article" date="2014" name="Front. Microbiol.">
        <title>High frequency of phylogenetically diverse reductive dehalogenase-homologous genes in deep subseafloor sedimentary metagenomes.</title>
        <authorList>
            <person name="Kawai M."/>
            <person name="Futagami T."/>
            <person name="Toyoda A."/>
            <person name="Takaki Y."/>
            <person name="Nishi S."/>
            <person name="Hori S."/>
            <person name="Arai W."/>
            <person name="Tsubouchi T."/>
            <person name="Morono Y."/>
            <person name="Uchiyama I."/>
            <person name="Ito T."/>
            <person name="Fujiyama A."/>
            <person name="Inagaki F."/>
            <person name="Takami H."/>
        </authorList>
    </citation>
    <scope>NUCLEOTIDE SEQUENCE</scope>
    <source>
        <strain evidence="1">Expedition CK06-06</strain>
    </source>
</reference>
<sequence length="41" mass="4617">DPMFSHRHWSLWHAESFEQLAAMIREGYAKETTPGGQAGEG</sequence>
<dbReference type="AlphaFoldDB" id="X0RWL1"/>
<organism evidence="1">
    <name type="scientific">marine sediment metagenome</name>
    <dbReference type="NCBI Taxonomy" id="412755"/>
    <lineage>
        <taxon>unclassified sequences</taxon>
        <taxon>metagenomes</taxon>
        <taxon>ecological metagenomes</taxon>
    </lineage>
</organism>
<comment type="caution">
    <text evidence="1">The sequence shown here is derived from an EMBL/GenBank/DDBJ whole genome shotgun (WGS) entry which is preliminary data.</text>
</comment>
<accession>X0RWL1</accession>
<feature type="non-terminal residue" evidence="1">
    <location>
        <position position="1"/>
    </location>
</feature>
<proteinExistence type="predicted"/>
<dbReference type="EMBL" id="BARS01009336">
    <property type="protein sequence ID" value="GAF73209.1"/>
    <property type="molecule type" value="Genomic_DNA"/>
</dbReference>
<evidence type="ECO:0000313" key="1">
    <source>
        <dbReference type="EMBL" id="GAF73209.1"/>
    </source>
</evidence>